<feature type="active site" evidence="7">
    <location>
        <position position="129"/>
    </location>
</feature>
<evidence type="ECO:0000256" key="2">
    <source>
        <dbReference type="ARBA" id="ARBA00022722"/>
    </source>
</evidence>
<gene>
    <name evidence="7 9" type="primary">orn</name>
    <name evidence="9" type="ORF">GTW58_06735</name>
</gene>
<evidence type="ECO:0000256" key="6">
    <source>
        <dbReference type="ARBA" id="ARBA00070964"/>
    </source>
</evidence>
<evidence type="ECO:0000313" key="9">
    <source>
        <dbReference type="EMBL" id="NKE09637.1"/>
    </source>
</evidence>
<dbReference type="InterPro" id="IPR036397">
    <property type="entry name" value="RNaseH_sf"/>
</dbReference>
<dbReference type="SMART" id="SM00479">
    <property type="entry name" value="EXOIII"/>
    <property type="match status" value="1"/>
</dbReference>
<organism evidence="9 10">
    <name type="scientific">Kocuria subflava</name>
    <dbReference type="NCBI Taxonomy" id="1736139"/>
    <lineage>
        <taxon>Bacteria</taxon>
        <taxon>Bacillati</taxon>
        <taxon>Actinomycetota</taxon>
        <taxon>Actinomycetes</taxon>
        <taxon>Micrococcales</taxon>
        <taxon>Micrococcaceae</taxon>
        <taxon>Kocuria</taxon>
    </lineage>
</organism>
<keyword evidence="2 7" id="KW-0540">Nuclease</keyword>
<keyword evidence="3 7" id="KW-0378">Hydrolase</keyword>
<dbReference type="CDD" id="cd06135">
    <property type="entry name" value="Orn"/>
    <property type="match status" value="1"/>
</dbReference>
<comment type="caution">
    <text evidence="9">The sequence shown here is derived from an EMBL/GenBank/DDBJ whole genome shotgun (WGS) entry which is preliminary data.</text>
</comment>
<dbReference type="HAMAP" id="MF_00045">
    <property type="entry name" value="Oligoribonuclease"/>
    <property type="match status" value="1"/>
</dbReference>
<dbReference type="Proteomes" id="UP000521379">
    <property type="component" value="Unassembled WGS sequence"/>
</dbReference>
<protein>
    <recommendedName>
        <fullName evidence="6 7">Oligoribonuclease</fullName>
        <ecNumber evidence="7">3.1.-.-</ecNumber>
    </recommendedName>
</protein>
<proteinExistence type="inferred from homology"/>
<evidence type="ECO:0000256" key="4">
    <source>
        <dbReference type="ARBA" id="ARBA00022839"/>
    </source>
</evidence>
<keyword evidence="4 7" id="KW-0269">Exonuclease</keyword>
<dbReference type="PANTHER" id="PTHR11046:SF0">
    <property type="entry name" value="OLIGORIBONUCLEASE, MITOCHONDRIAL"/>
    <property type="match status" value="1"/>
</dbReference>
<dbReference type="InterPro" id="IPR012337">
    <property type="entry name" value="RNaseH-like_sf"/>
</dbReference>
<dbReference type="SUPFAM" id="SSF53098">
    <property type="entry name" value="Ribonuclease H-like"/>
    <property type="match status" value="1"/>
</dbReference>
<sequence>MAISNERIVWIDCEMTGLSLEDDALVEVAVLVTDDQLNVLGDGVDVVIKPTDAALAQMNDFVRNMHTTSGLLEELPHGTTMEEAQQQVLDYIREWVPEPGKAPLAGNSVGTDRTFLVRDMPALVEHLHYRVIDVSTIKELSRRWYPRAYFQSPPKTGNHRALGDIQDSIDELRYYRGAVFVPDPGPTSDAAKEVAAKIVASRTGADDDAPAANPES</sequence>
<comment type="function">
    <text evidence="5 7">3'-to-5' exoribonuclease specific for small oligoribonucleotides.</text>
</comment>
<evidence type="ECO:0000256" key="5">
    <source>
        <dbReference type="ARBA" id="ARBA00057155"/>
    </source>
</evidence>
<evidence type="ECO:0000256" key="1">
    <source>
        <dbReference type="ARBA" id="ARBA00009921"/>
    </source>
</evidence>
<dbReference type="InterPro" id="IPR022894">
    <property type="entry name" value="Oligoribonuclease"/>
</dbReference>
<evidence type="ECO:0000313" key="10">
    <source>
        <dbReference type="Proteomes" id="UP000521379"/>
    </source>
</evidence>
<name>A0A846TWN1_9MICC</name>
<feature type="domain" description="Exonuclease" evidence="8">
    <location>
        <begin position="7"/>
        <end position="181"/>
    </location>
</feature>
<dbReference type="InterPro" id="IPR013520">
    <property type="entry name" value="Ribonucl_H"/>
</dbReference>
<dbReference type="GO" id="GO:0005737">
    <property type="term" value="C:cytoplasm"/>
    <property type="evidence" value="ECO:0007669"/>
    <property type="project" value="UniProtKB-SubCell"/>
</dbReference>
<evidence type="ECO:0000256" key="3">
    <source>
        <dbReference type="ARBA" id="ARBA00022801"/>
    </source>
</evidence>
<dbReference type="Pfam" id="PF00929">
    <property type="entry name" value="RNase_T"/>
    <property type="match status" value="1"/>
</dbReference>
<comment type="subcellular location">
    <subcellularLocation>
        <location evidence="7">Cytoplasm</location>
    </subcellularLocation>
</comment>
<keyword evidence="10" id="KW-1185">Reference proteome</keyword>
<dbReference type="RefSeq" id="WP_119932740.1">
    <property type="nucleotide sequence ID" value="NZ_JAAVUN010000010.1"/>
</dbReference>
<dbReference type="EC" id="3.1.-.-" evidence="7"/>
<evidence type="ECO:0000259" key="8">
    <source>
        <dbReference type="SMART" id="SM00479"/>
    </source>
</evidence>
<dbReference type="EMBL" id="JAAVUN010000010">
    <property type="protein sequence ID" value="NKE09637.1"/>
    <property type="molecule type" value="Genomic_DNA"/>
</dbReference>
<dbReference type="Gene3D" id="3.30.420.10">
    <property type="entry name" value="Ribonuclease H-like superfamily/Ribonuclease H"/>
    <property type="match status" value="1"/>
</dbReference>
<dbReference type="GO" id="GO:0003676">
    <property type="term" value="F:nucleic acid binding"/>
    <property type="evidence" value="ECO:0007669"/>
    <property type="project" value="InterPro"/>
</dbReference>
<dbReference type="NCBIfam" id="NF003765">
    <property type="entry name" value="PRK05359.1"/>
    <property type="match status" value="1"/>
</dbReference>
<dbReference type="FunFam" id="3.30.420.10:FF:000003">
    <property type="entry name" value="Oligoribonuclease"/>
    <property type="match status" value="1"/>
</dbReference>
<comment type="similarity">
    <text evidence="1 7">Belongs to the oligoribonuclease family.</text>
</comment>
<dbReference type="PANTHER" id="PTHR11046">
    <property type="entry name" value="OLIGORIBONUCLEASE, MITOCHONDRIAL"/>
    <property type="match status" value="1"/>
</dbReference>
<reference evidence="9 10" key="1">
    <citation type="submission" date="2020-02" db="EMBL/GenBank/DDBJ databases">
        <authorList>
            <person name="Sun Q."/>
        </authorList>
    </citation>
    <scope>NUCLEOTIDE SEQUENCE [LARGE SCALE GENOMIC DNA]</scope>
    <source>
        <strain evidence="9 10">YIM 13062</strain>
    </source>
</reference>
<dbReference type="GO" id="GO:0000175">
    <property type="term" value="F:3'-5'-RNA exonuclease activity"/>
    <property type="evidence" value="ECO:0007669"/>
    <property type="project" value="InterPro"/>
</dbReference>
<accession>A0A846TWN1</accession>
<dbReference type="AlphaFoldDB" id="A0A846TWN1"/>
<keyword evidence="7" id="KW-0963">Cytoplasm</keyword>
<evidence type="ECO:0000256" key="7">
    <source>
        <dbReference type="HAMAP-Rule" id="MF_00045"/>
    </source>
</evidence>